<proteinExistence type="predicted"/>
<dbReference type="PANTHER" id="PTHR34847:SF1">
    <property type="entry name" value="NODULATION PROTEIN U"/>
    <property type="match status" value="1"/>
</dbReference>
<name>X0YEN0_9ZZZZ</name>
<dbReference type="InterPro" id="IPR031730">
    <property type="entry name" value="Carbam_trans_C"/>
</dbReference>
<protein>
    <recommendedName>
        <fullName evidence="1">Carbamoyltransferase C-terminal domain-containing protein</fullName>
    </recommendedName>
</protein>
<dbReference type="EMBL" id="BART01004531">
    <property type="protein sequence ID" value="GAG54404.1"/>
    <property type="molecule type" value="Genomic_DNA"/>
</dbReference>
<gene>
    <name evidence="2" type="ORF">S01H4_11298</name>
</gene>
<comment type="caution">
    <text evidence="2">The sequence shown here is derived from an EMBL/GenBank/DDBJ whole genome shotgun (WGS) entry which is preliminary data.</text>
</comment>
<evidence type="ECO:0000313" key="2">
    <source>
        <dbReference type="EMBL" id="GAG54404.1"/>
    </source>
</evidence>
<dbReference type="Pfam" id="PF16861">
    <property type="entry name" value="Carbam_trans_C"/>
    <property type="match status" value="1"/>
</dbReference>
<feature type="non-terminal residue" evidence="2">
    <location>
        <position position="1"/>
    </location>
</feature>
<reference evidence="2" key="1">
    <citation type="journal article" date="2014" name="Front. Microbiol.">
        <title>High frequency of phylogenetically diverse reductive dehalogenase-homologous genes in deep subseafloor sedimentary metagenomes.</title>
        <authorList>
            <person name="Kawai M."/>
            <person name="Futagami T."/>
            <person name="Toyoda A."/>
            <person name="Takaki Y."/>
            <person name="Nishi S."/>
            <person name="Hori S."/>
            <person name="Arai W."/>
            <person name="Tsubouchi T."/>
            <person name="Morono Y."/>
            <person name="Uchiyama I."/>
            <person name="Ito T."/>
            <person name="Fujiyama A."/>
            <person name="Inagaki F."/>
            <person name="Takami H."/>
        </authorList>
    </citation>
    <scope>NUCLEOTIDE SEQUENCE</scope>
    <source>
        <strain evidence="2">Expedition CK06-06</strain>
    </source>
</reference>
<accession>X0YEN0</accession>
<sequence length="201" mass="23175">EEYTDEEIKGEFYGGIKAIYYDDIEEKIVDLLSQGKIVARFKGRCEWGSRALGNRSILADASNFSIVKEINEQIKGRDFWMPFAPSILKEEADRYLIDNKKISADWMQIGYDTTELAKIHLKAALHQYDYTARPHLVSMDFNKDYYRLLKLFELKTGKSGLLNTSFNIHGEPIVYSPKDALRTFKNSGLQYLAIGNWLVTK</sequence>
<dbReference type="Gene3D" id="3.90.870.20">
    <property type="entry name" value="Carbamoyltransferase, C-terminal domain"/>
    <property type="match status" value="1"/>
</dbReference>
<dbReference type="AlphaFoldDB" id="X0YEN0"/>
<feature type="domain" description="Carbamoyltransferase C-terminal" evidence="1">
    <location>
        <begin position="30"/>
        <end position="201"/>
    </location>
</feature>
<organism evidence="2">
    <name type="scientific">marine sediment metagenome</name>
    <dbReference type="NCBI Taxonomy" id="412755"/>
    <lineage>
        <taxon>unclassified sequences</taxon>
        <taxon>metagenomes</taxon>
        <taxon>ecological metagenomes</taxon>
    </lineage>
</organism>
<dbReference type="PANTHER" id="PTHR34847">
    <property type="entry name" value="NODULATION PROTEIN U"/>
    <property type="match status" value="1"/>
</dbReference>
<evidence type="ECO:0000259" key="1">
    <source>
        <dbReference type="Pfam" id="PF16861"/>
    </source>
</evidence>
<dbReference type="InterPro" id="IPR038152">
    <property type="entry name" value="Carbam_trans_C_sf"/>
</dbReference>
<dbReference type="InterPro" id="IPR051338">
    <property type="entry name" value="NodU/CmcH_Carbamoyltrnsfr"/>
</dbReference>